<organism evidence="2 3">
    <name type="scientific">Serendipita indica (strain DSM 11827)</name>
    <name type="common">Root endophyte fungus</name>
    <name type="synonym">Piriformospora indica</name>
    <dbReference type="NCBI Taxonomy" id="1109443"/>
    <lineage>
        <taxon>Eukaryota</taxon>
        <taxon>Fungi</taxon>
        <taxon>Dikarya</taxon>
        <taxon>Basidiomycota</taxon>
        <taxon>Agaricomycotina</taxon>
        <taxon>Agaricomycetes</taxon>
        <taxon>Sebacinales</taxon>
        <taxon>Serendipitaceae</taxon>
        <taxon>Serendipita</taxon>
    </lineage>
</organism>
<feature type="region of interest" description="Disordered" evidence="1">
    <location>
        <begin position="1"/>
        <end position="23"/>
    </location>
</feature>
<name>G4TMG7_SERID</name>
<feature type="compositionally biased region" description="Basic residues" evidence="1">
    <location>
        <begin position="1"/>
        <end position="12"/>
    </location>
</feature>
<accession>G4TMG7</accession>
<protein>
    <submittedName>
        <fullName evidence="2">Uncharacterized protein</fullName>
    </submittedName>
</protein>
<keyword evidence="3" id="KW-1185">Reference proteome</keyword>
<evidence type="ECO:0000313" key="3">
    <source>
        <dbReference type="Proteomes" id="UP000007148"/>
    </source>
</evidence>
<dbReference type="EMBL" id="CAFZ01000168">
    <property type="protein sequence ID" value="CCA72512.1"/>
    <property type="molecule type" value="Genomic_DNA"/>
</dbReference>
<gene>
    <name evidence="2" type="ORF">PIIN_06449</name>
</gene>
<dbReference type="HOGENOM" id="CLU_1563475_0_0_1"/>
<proteinExistence type="predicted"/>
<evidence type="ECO:0000313" key="2">
    <source>
        <dbReference type="EMBL" id="CCA72512.1"/>
    </source>
</evidence>
<sequence length="171" mass="19718">MSRVGHSHHHARATATRQCPATREAHLLSSDTTTPKECTGPYNPWTRQRTIVQLRAINAGQFCYLFGCDDVSELLLTVFHPNYIPRPGCVECHLYLHECSEPCPDPRVKPPKIAEEEPYPASVQSILETRQERYSIYDILYKPRSSTGEFRMDDCQRRGELVEISRYSMIY</sequence>
<reference evidence="2 3" key="1">
    <citation type="journal article" date="2011" name="PLoS Pathog.">
        <title>Endophytic Life Strategies Decoded by Genome and Transcriptome Analyses of the Mutualistic Root Symbiont Piriformospora indica.</title>
        <authorList>
            <person name="Zuccaro A."/>
            <person name="Lahrmann U."/>
            <person name="Guldener U."/>
            <person name="Langen G."/>
            <person name="Pfiffi S."/>
            <person name="Biedenkopf D."/>
            <person name="Wong P."/>
            <person name="Samans B."/>
            <person name="Grimm C."/>
            <person name="Basiewicz M."/>
            <person name="Murat C."/>
            <person name="Martin F."/>
            <person name="Kogel K.H."/>
        </authorList>
    </citation>
    <scope>NUCLEOTIDE SEQUENCE [LARGE SCALE GENOMIC DNA]</scope>
    <source>
        <strain evidence="2 3">DSM 11827</strain>
    </source>
</reference>
<dbReference type="Proteomes" id="UP000007148">
    <property type="component" value="Unassembled WGS sequence"/>
</dbReference>
<dbReference type="InParanoid" id="G4TMG7"/>
<evidence type="ECO:0000256" key="1">
    <source>
        <dbReference type="SAM" id="MobiDB-lite"/>
    </source>
</evidence>
<dbReference type="AlphaFoldDB" id="G4TMG7"/>
<comment type="caution">
    <text evidence="2">The sequence shown here is derived from an EMBL/GenBank/DDBJ whole genome shotgun (WGS) entry which is preliminary data.</text>
</comment>